<sequence>MVLNSSEKQGGRAPSPNITSLFYNTLNNCDLMDLGYHGDKFTWVNNQENEGHIKERLDRFCASPSWTTKFPRYTNYHLLNYSSDHNPILLVFGSNHDFRDDSHSKKHIKRFENIWLKDPRCLQVVKEEWSKATGTTNNKLQQMFDKVYNWGRETFGNIPRQITSTQAKLQDLKTSTPSRETINQIKQLESKLDGLLYHEEQWWAQRAKVNWLHLGDKNSKFFHFKASQRNRKNKINFIKDNQGSTMTQNIDIQAAFLEYFTNLFTSSNPTNIQETINVVANRITPQMYDYLDQDFTAAEVSCAIHQLKGTAAPGPDGLNASFYQAYWETIGGDITQSVLHILNNGGNPDPYNNTYICLIPKHKHPTTPADFRPIALCNVFLKIITKTIANRIKGILPDVISPQQSAFLPDDSLIFCKADRDEACHLMTVFEEYQRVSGQKINMEKSEMTFSPNIYQHIKDDFQEVMPLQVSNNIAKYLGMPTHIGRSKQEVFNFIMDKVRNKLKGWKEKHLSFAGRGVLISAVIQAIPTYIMSCFMIPKQMCDQIEKSICRFWWGNKESNHRIHWKARKDLFKSKFDGGMGFRNMHWFNLAMLAKQVWRLQTDPTSLLGKCLKARYYPTNDILHSQQGNHASYAWQSIHQAIWVIKKGSCWKIGDGQNVHLWDDNWVVFQNGYKLLTPPNDHDNITKVRDIMLFQPTKDWNYNLIDQTFLPFERDLIKQIPLITEATEDQLMWPHTKEGDYSVKSGYNL</sequence>
<comment type="caution">
    <text evidence="1">The sequence shown here is derived from an EMBL/GenBank/DDBJ whole genome shotgun (WGS) entry which is preliminary data.</text>
</comment>
<dbReference type="InterPro" id="IPR036691">
    <property type="entry name" value="Endo/exonu/phosph_ase_sf"/>
</dbReference>
<dbReference type="SUPFAM" id="SSF56672">
    <property type="entry name" value="DNA/RNA polymerases"/>
    <property type="match status" value="1"/>
</dbReference>
<dbReference type="PANTHER" id="PTHR33116:SF86">
    <property type="entry name" value="REVERSE TRANSCRIPTASE DOMAIN-CONTAINING PROTEIN"/>
    <property type="match status" value="1"/>
</dbReference>
<proteinExistence type="predicted"/>
<dbReference type="InterPro" id="IPR043502">
    <property type="entry name" value="DNA/RNA_pol_sf"/>
</dbReference>
<dbReference type="SUPFAM" id="SSF56219">
    <property type="entry name" value="DNase I-like"/>
    <property type="match status" value="1"/>
</dbReference>
<keyword evidence="2" id="KW-1185">Reference proteome</keyword>
<name>A0A392M075_9FABA</name>
<evidence type="ECO:0000313" key="1">
    <source>
        <dbReference type="EMBL" id="MCH80635.1"/>
    </source>
</evidence>
<reference evidence="1 2" key="1">
    <citation type="journal article" date="2018" name="Front. Plant Sci.">
        <title>Red Clover (Trifolium pratense) and Zigzag Clover (T. medium) - A Picture of Genomic Similarities and Differences.</title>
        <authorList>
            <person name="Dluhosova J."/>
            <person name="Istvanek J."/>
            <person name="Nedelnik J."/>
            <person name="Repkova J."/>
        </authorList>
    </citation>
    <scope>NUCLEOTIDE SEQUENCE [LARGE SCALE GENOMIC DNA]</scope>
    <source>
        <strain evidence="2">cv. 10/8</strain>
        <tissue evidence="1">Leaf</tissue>
    </source>
</reference>
<gene>
    <name evidence="1" type="ORF">A2U01_0001405</name>
</gene>
<dbReference type="AlphaFoldDB" id="A0A392M075"/>
<dbReference type="EMBL" id="LXQA010001291">
    <property type="protein sequence ID" value="MCH80635.1"/>
    <property type="molecule type" value="Genomic_DNA"/>
</dbReference>
<evidence type="ECO:0000313" key="2">
    <source>
        <dbReference type="Proteomes" id="UP000265520"/>
    </source>
</evidence>
<organism evidence="1 2">
    <name type="scientific">Trifolium medium</name>
    <dbReference type="NCBI Taxonomy" id="97028"/>
    <lineage>
        <taxon>Eukaryota</taxon>
        <taxon>Viridiplantae</taxon>
        <taxon>Streptophyta</taxon>
        <taxon>Embryophyta</taxon>
        <taxon>Tracheophyta</taxon>
        <taxon>Spermatophyta</taxon>
        <taxon>Magnoliopsida</taxon>
        <taxon>eudicotyledons</taxon>
        <taxon>Gunneridae</taxon>
        <taxon>Pentapetalae</taxon>
        <taxon>rosids</taxon>
        <taxon>fabids</taxon>
        <taxon>Fabales</taxon>
        <taxon>Fabaceae</taxon>
        <taxon>Papilionoideae</taxon>
        <taxon>50 kb inversion clade</taxon>
        <taxon>NPAAA clade</taxon>
        <taxon>Hologalegina</taxon>
        <taxon>IRL clade</taxon>
        <taxon>Trifolieae</taxon>
        <taxon>Trifolium</taxon>
    </lineage>
</organism>
<dbReference type="Proteomes" id="UP000265520">
    <property type="component" value="Unassembled WGS sequence"/>
</dbReference>
<evidence type="ECO:0008006" key="3">
    <source>
        <dbReference type="Google" id="ProtNLM"/>
    </source>
</evidence>
<dbReference type="PANTHER" id="PTHR33116">
    <property type="entry name" value="REVERSE TRANSCRIPTASE ZINC-BINDING DOMAIN-CONTAINING PROTEIN-RELATED-RELATED"/>
    <property type="match status" value="1"/>
</dbReference>
<accession>A0A392M075</accession>
<protein>
    <recommendedName>
        <fullName evidence="3">Reverse transcriptase domain-containing protein</fullName>
    </recommendedName>
</protein>
<feature type="non-terminal residue" evidence="1">
    <location>
        <position position="749"/>
    </location>
</feature>